<feature type="binding site" evidence="4">
    <location>
        <position position="46"/>
    </location>
    <ligand>
        <name>Mg(2+)</name>
        <dbReference type="ChEBI" id="CHEBI:18420"/>
    </ligand>
</feature>
<evidence type="ECO:0000256" key="4">
    <source>
        <dbReference type="PIRSR" id="PIRSR606689-2"/>
    </source>
</evidence>
<gene>
    <name evidence="5" type="ORF">E1B28_000122</name>
</gene>
<evidence type="ECO:0000256" key="2">
    <source>
        <dbReference type="ARBA" id="ARBA00023134"/>
    </source>
</evidence>
<protein>
    <submittedName>
        <fullName evidence="5">Uncharacterized protein</fullName>
    </submittedName>
</protein>
<dbReference type="SUPFAM" id="SSF52540">
    <property type="entry name" value="P-loop containing nucleoside triphosphate hydrolases"/>
    <property type="match status" value="1"/>
</dbReference>
<feature type="binding site" evidence="4">
    <location>
        <position position="29"/>
    </location>
    <ligand>
        <name>Mg(2+)</name>
        <dbReference type="ChEBI" id="CHEBI:18420"/>
    </ligand>
</feature>
<keyword evidence="1 3" id="KW-0547">Nucleotide-binding</keyword>
<dbReference type="Gene3D" id="3.40.50.300">
    <property type="entry name" value="P-loop containing nucleotide triphosphate hydrolases"/>
    <property type="match status" value="1"/>
</dbReference>
<feature type="binding site" evidence="3">
    <location>
        <begin position="22"/>
        <end position="29"/>
    </location>
    <ligand>
        <name>GTP</name>
        <dbReference type="ChEBI" id="CHEBI:37565"/>
    </ligand>
</feature>
<feature type="binding site" evidence="3">
    <location>
        <position position="71"/>
    </location>
    <ligand>
        <name>GTP</name>
        <dbReference type="ChEBI" id="CHEBI:37565"/>
    </ligand>
</feature>
<sequence>MLRRFINSIYPSQKRYKICFVGLGYTGKTTLLYQLKLGLVGATIPTIGFNVEEVDIPGTSLSTVCWDLGLGCADIRVMIRMLKSVVDTCDAAVWLVDCKTVKDELDESLKAFQDLFTSNPDSPLASMPTLLRYQYVLIMLTIICPQFGNEG</sequence>
<dbReference type="AlphaFoldDB" id="A0A9P7V0T1"/>
<comment type="caution">
    <text evidence="5">The sequence shown here is derived from an EMBL/GenBank/DDBJ whole genome shotgun (WGS) entry which is preliminary data.</text>
</comment>
<keyword evidence="6" id="KW-1185">Reference proteome</keyword>
<dbReference type="RefSeq" id="XP_043014622.1">
    <property type="nucleotide sequence ID" value="XM_043145922.1"/>
</dbReference>
<keyword evidence="2 3" id="KW-0342">GTP-binding</keyword>
<evidence type="ECO:0000256" key="3">
    <source>
        <dbReference type="PIRSR" id="PIRSR606689-1"/>
    </source>
</evidence>
<dbReference type="Pfam" id="PF00025">
    <property type="entry name" value="Arf"/>
    <property type="match status" value="1"/>
</dbReference>
<accession>A0A9P7V0T1</accession>
<dbReference type="PANTHER" id="PTHR11711">
    <property type="entry name" value="ADP RIBOSYLATION FACTOR-RELATED"/>
    <property type="match status" value="1"/>
</dbReference>
<dbReference type="GO" id="GO:0046872">
    <property type="term" value="F:metal ion binding"/>
    <property type="evidence" value="ECO:0007669"/>
    <property type="project" value="UniProtKB-KW"/>
</dbReference>
<reference evidence="5" key="1">
    <citation type="journal article" date="2021" name="Genome Biol. Evol.">
        <title>The assembled and annotated genome of the fairy-ring fungus Marasmius oreades.</title>
        <authorList>
            <person name="Hiltunen M."/>
            <person name="Ament-Velasquez S.L."/>
            <person name="Johannesson H."/>
        </authorList>
    </citation>
    <scope>NUCLEOTIDE SEQUENCE</scope>
    <source>
        <strain evidence="5">03SP1</strain>
    </source>
</reference>
<dbReference type="InterPro" id="IPR027417">
    <property type="entry name" value="P-loop_NTPase"/>
</dbReference>
<dbReference type="KEGG" id="more:E1B28_000122"/>
<dbReference type="InterPro" id="IPR006689">
    <property type="entry name" value="Small_GTPase_ARF/SAR"/>
</dbReference>
<keyword evidence="4" id="KW-0479">Metal-binding</keyword>
<dbReference type="OrthoDB" id="427186at2759"/>
<proteinExistence type="predicted"/>
<evidence type="ECO:0000256" key="1">
    <source>
        <dbReference type="ARBA" id="ARBA00022741"/>
    </source>
</evidence>
<evidence type="ECO:0000313" key="6">
    <source>
        <dbReference type="Proteomes" id="UP001049176"/>
    </source>
</evidence>
<evidence type="ECO:0000313" key="5">
    <source>
        <dbReference type="EMBL" id="KAG7098152.1"/>
    </source>
</evidence>
<name>A0A9P7V0T1_9AGAR</name>
<organism evidence="5 6">
    <name type="scientific">Marasmius oreades</name>
    <name type="common">fairy-ring Marasmius</name>
    <dbReference type="NCBI Taxonomy" id="181124"/>
    <lineage>
        <taxon>Eukaryota</taxon>
        <taxon>Fungi</taxon>
        <taxon>Dikarya</taxon>
        <taxon>Basidiomycota</taxon>
        <taxon>Agaricomycotina</taxon>
        <taxon>Agaricomycetes</taxon>
        <taxon>Agaricomycetidae</taxon>
        <taxon>Agaricales</taxon>
        <taxon>Marasmiineae</taxon>
        <taxon>Marasmiaceae</taxon>
        <taxon>Marasmius</taxon>
    </lineage>
</organism>
<keyword evidence="4" id="KW-0460">Magnesium</keyword>
<dbReference type="EMBL" id="CM032181">
    <property type="protein sequence ID" value="KAG7098152.1"/>
    <property type="molecule type" value="Genomic_DNA"/>
</dbReference>
<dbReference type="GO" id="GO:0005525">
    <property type="term" value="F:GTP binding"/>
    <property type="evidence" value="ECO:0007669"/>
    <property type="project" value="UniProtKB-KW"/>
</dbReference>
<dbReference type="InterPro" id="IPR024156">
    <property type="entry name" value="Small_GTPase_ARF"/>
</dbReference>
<dbReference type="GeneID" id="66069198"/>
<dbReference type="GO" id="GO:0003924">
    <property type="term" value="F:GTPase activity"/>
    <property type="evidence" value="ECO:0007669"/>
    <property type="project" value="InterPro"/>
</dbReference>
<dbReference type="Proteomes" id="UP001049176">
    <property type="component" value="Chromosome 1"/>
</dbReference>